<dbReference type="GO" id="GO:0061630">
    <property type="term" value="F:ubiquitin protein ligase activity"/>
    <property type="evidence" value="ECO:0007669"/>
    <property type="project" value="UniProtKB-EC"/>
</dbReference>
<comment type="catalytic activity">
    <reaction evidence="1">
        <text>S-ubiquitinyl-[E2 ubiquitin-conjugating enzyme]-L-cysteine + [acceptor protein]-L-lysine = [E2 ubiquitin-conjugating enzyme]-L-cysteine + N(6)-ubiquitinyl-[acceptor protein]-L-lysine.</text>
        <dbReference type="EC" id="2.3.2.27"/>
    </reaction>
</comment>
<keyword evidence="3" id="KW-0808">Transferase</keyword>
<feature type="transmembrane region" description="Helical" evidence="10">
    <location>
        <begin position="12"/>
        <end position="35"/>
    </location>
</feature>
<dbReference type="Proteomes" id="UP000298416">
    <property type="component" value="Unassembled WGS sequence"/>
</dbReference>
<dbReference type="Gene3D" id="3.30.40.10">
    <property type="entry name" value="Zinc/RING finger domain, C3HC4 (zinc finger)"/>
    <property type="match status" value="1"/>
</dbReference>
<keyword evidence="6" id="KW-0833">Ubl conjugation pathway</keyword>
<evidence type="ECO:0000313" key="12">
    <source>
        <dbReference type="EMBL" id="KAG6433668.1"/>
    </source>
</evidence>
<comment type="caution">
    <text evidence="12">The sequence shown here is derived from an EMBL/GenBank/DDBJ whole genome shotgun (WGS) entry which is preliminary data.</text>
</comment>
<evidence type="ECO:0000256" key="6">
    <source>
        <dbReference type="ARBA" id="ARBA00022786"/>
    </source>
</evidence>
<dbReference type="InterPro" id="IPR001841">
    <property type="entry name" value="Znf_RING"/>
</dbReference>
<dbReference type="PANTHER" id="PTHR45931:SF3">
    <property type="entry name" value="RING ZINC FINGER-CONTAINING PROTEIN"/>
    <property type="match status" value="1"/>
</dbReference>
<feature type="domain" description="RING-type" evidence="11">
    <location>
        <begin position="375"/>
        <end position="416"/>
    </location>
</feature>
<evidence type="ECO:0000256" key="9">
    <source>
        <dbReference type="SAM" id="MobiDB-lite"/>
    </source>
</evidence>
<reference evidence="12" key="1">
    <citation type="submission" date="2018-01" db="EMBL/GenBank/DDBJ databases">
        <authorList>
            <person name="Mao J.F."/>
        </authorList>
    </citation>
    <scope>NUCLEOTIDE SEQUENCE</scope>
    <source>
        <strain evidence="12">Huo1</strain>
        <tissue evidence="12">Leaf</tissue>
    </source>
</reference>
<proteinExistence type="predicted"/>
<dbReference type="GO" id="GO:0016567">
    <property type="term" value="P:protein ubiquitination"/>
    <property type="evidence" value="ECO:0007669"/>
    <property type="project" value="UniProtKB-ARBA"/>
</dbReference>
<dbReference type="EMBL" id="PNBA02000002">
    <property type="protein sequence ID" value="KAG6433668.1"/>
    <property type="molecule type" value="Genomic_DNA"/>
</dbReference>
<dbReference type="PANTHER" id="PTHR45931">
    <property type="entry name" value="SI:CH211-59O9.10"/>
    <property type="match status" value="1"/>
</dbReference>
<dbReference type="FunFam" id="3.30.40.10:FF:000127">
    <property type="entry name" value="E3 ubiquitin-protein ligase RNF181"/>
    <property type="match status" value="1"/>
</dbReference>
<dbReference type="PROSITE" id="PS50089">
    <property type="entry name" value="ZF_RING_2"/>
    <property type="match status" value="1"/>
</dbReference>
<dbReference type="InterPro" id="IPR051834">
    <property type="entry name" value="RING_finger_E3_ligase"/>
</dbReference>
<keyword evidence="4" id="KW-0479">Metal-binding</keyword>
<evidence type="ECO:0000256" key="8">
    <source>
        <dbReference type="PROSITE-ProRule" id="PRU00175"/>
    </source>
</evidence>
<dbReference type="GO" id="GO:0006511">
    <property type="term" value="P:ubiquitin-dependent protein catabolic process"/>
    <property type="evidence" value="ECO:0007669"/>
    <property type="project" value="TreeGrafter"/>
</dbReference>
<evidence type="ECO:0000256" key="10">
    <source>
        <dbReference type="SAM" id="Phobius"/>
    </source>
</evidence>
<dbReference type="GO" id="GO:0005634">
    <property type="term" value="C:nucleus"/>
    <property type="evidence" value="ECO:0007669"/>
    <property type="project" value="TreeGrafter"/>
</dbReference>
<keyword evidence="5 8" id="KW-0863">Zinc-finger</keyword>
<sequence length="504" mass="56814">MISNSDVSHLNYHLFLKLSLFFLFIYSPFTVLLVFPCPPPPPPPRRIYESGTSLSLFHSQSDPLTSNFLRRFNLSDSDSQSRKKCWTALGLFSLNSNHVPIQSETEMNLFISVVLRCDVQSQMDVESVSNLGDSSSCALCHTILTSENEADELDAFSVCGDCKLLMEDFDAASPEVYNRRGVSRRRFDSSESMESMFSQQFSHMISLARQNPSNDDAHSADGVRSRRWRRVFSDNESDGFDSVYGESESLNGRYNNRASDSDELDSDNDIDPMNAGTFQWNSDDSEWDEAEAEAEPNVLINWGSQLVIQAHIGELEESYVGNSGDYLDARGFEDLLDHLAENNQSSRRGAPPASLSFINNLPCLTINGDKQQQECAICKDSFTLGTRINELPCLHLYHPSCILPWLAARNTCPLCRYELPTDDKERNENQLIYDSDAVLVDEVEVDAGAGDDDAPRNRWFFLAAPIVSILGISLILWLGDSSAARLCRPPCRRDNNQRRWYSFF</sequence>
<keyword evidence="10" id="KW-0812">Transmembrane</keyword>
<feature type="region of interest" description="Disordered" evidence="9">
    <location>
        <begin position="251"/>
        <end position="276"/>
    </location>
</feature>
<accession>A0A8X8YQ65</accession>
<feature type="transmembrane region" description="Helical" evidence="10">
    <location>
        <begin position="459"/>
        <end position="478"/>
    </location>
</feature>
<organism evidence="12">
    <name type="scientific">Salvia splendens</name>
    <name type="common">Scarlet sage</name>
    <dbReference type="NCBI Taxonomy" id="180675"/>
    <lineage>
        <taxon>Eukaryota</taxon>
        <taxon>Viridiplantae</taxon>
        <taxon>Streptophyta</taxon>
        <taxon>Embryophyta</taxon>
        <taxon>Tracheophyta</taxon>
        <taxon>Spermatophyta</taxon>
        <taxon>Magnoliopsida</taxon>
        <taxon>eudicotyledons</taxon>
        <taxon>Gunneridae</taxon>
        <taxon>Pentapetalae</taxon>
        <taxon>asterids</taxon>
        <taxon>lamiids</taxon>
        <taxon>Lamiales</taxon>
        <taxon>Lamiaceae</taxon>
        <taxon>Nepetoideae</taxon>
        <taxon>Mentheae</taxon>
        <taxon>Salviinae</taxon>
        <taxon>Salvia</taxon>
        <taxon>Salvia subgen. Calosphace</taxon>
        <taxon>core Calosphace</taxon>
    </lineage>
</organism>
<keyword evidence="7" id="KW-0862">Zinc</keyword>
<dbReference type="GO" id="GO:0008270">
    <property type="term" value="F:zinc ion binding"/>
    <property type="evidence" value="ECO:0007669"/>
    <property type="project" value="UniProtKB-KW"/>
</dbReference>
<reference evidence="12" key="2">
    <citation type="submission" date="2020-08" db="EMBL/GenBank/DDBJ databases">
        <title>Plant Genome Project.</title>
        <authorList>
            <person name="Zhang R.-G."/>
        </authorList>
    </citation>
    <scope>NUCLEOTIDE SEQUENCE</scope>
    <source>
        <strain evidence="12">Huo1</strain>
        <tissue evidence="12">Leaf</tissue>
    </source>
</reference>
<feature type="compositionally biased region" description="Acidic residues" evidence="9">
    <location>
        <begin position="261"/>
        <end position="270"/>
    </location>
</feature>
<dbReference type="Pfam" id="PF13639">
    <property type="entry name" value="zf-RING_2"/>
    <property type="match status" value="1"/>
</dbReference>
<dbReference type="AlphaFoldDB" id="A0A8X8YQ65"/>
<evidence type="ECO:0000256" key="1">
    <source>
        <dbReference type="ARBA" id="ARBA00000900"/>
    </source>
</evidence>
<keyword evidence="10" id="KW-0472">Membrane</keyword>
<gene>
    <name evidence="12" type="ORF">SASPL_105283</name>
</gene>
<name>A0A8X8YQ65_SALSN</name>
<keyword evidence="13" id="KW-1185">Reference proteome</keyword>
<protein>
    <recommendedName>
        <fullName evidence="2">RING-type E3 ubiquitin transferase</fullName>
        <ecNumber evidence="2">2.3.2.27</ecNumber>
    </recommendedName>
</protein>
<evidence type="ECO:0000256" key="2">
    <source>
        <dbReference type="ARBA" id="ARBA00012483"/>
    </source>
</evidence>
<dbReference type="SMART" id="SM00184">
    <property type="entry name" value="RING"/>
    <property type="match status" value="1"/>
</dbReference>
<evidence type="ECO:0000259" key="11">
    <source>
        <dbReference type="PROSITE" id="PS50089"/>
    </source>
</evidence>
<dbReference type="EC" id="2.3.2.27" evidence="2"/>
<evidence type="ECO:0000313" key="13">
    <source>
        <dbReference type="Proteomes" id="UP000298416"/>
    </source>
</evidence>
<dbReference type="SUPFAM" id="SSF57850">
    <property type="entry name" value="RING/U-box"/>
    <property type="match status" value="1"/>
</dbReference>
<evidence type="ECO:0000256" key="5">
    <source>
        <dbReference type="ARBA" id="ARBA00022771"/>
    </source>
</evidence>
<evidence type="ECO:0000256" key="3">
    <source>
        <dbReference type="ARBA" id="ARBA00022679"/>
    </source>
</evidence>
<keyword evidence="10" id="KW-1133">Transmembrane helix</keyword>
<dbReference type="InterPro" id="IPR013083">
    <property type="entry name" value="Znf_RING/FYVE/PHD"/>
</dbReference>
<evidence type="ECO:0000256" key="7">
    <source>
        <dbReference type="ARBA" id="ARBA00022833"/>
    </source>
</evidence>
<evidence type="ECO:0000256" key="4">
    <source>
        <dbReference type="ARBA" id="ARBA00022723"/>
    </source>
</evidence>